<gene>
    <name evidence="6" type="ORF">ASIM_LOCUS236</name>
</gene>
<dbReference type="GO" id="GO:0005730">
    <property type="term" value="C:nucleolus"/>
    <property type="evidence" value="ECO:0007669"/>
    <property type="project" value="TreeGrafter"/>
</dbReference>
<dbReference type="Proteomes" id="UP000267096">
    <property type="component" value="Unassembled WGS sequence"/>
</dbReference>
<feature type="domain" description="MI" evidence="5">
    <location>
        <begin position="641"/>
        <end position="757"/>
    </location>
</feature>
<feature type="region of interest" description="Disordered" evidence="4">
    <location>
        <begin position="17"/>
        <end position="38"/>
    </location>
</feature>
<comment type="similarity">
    <text evidence="2">Belongs to the CWC22 family.</text>
</comment>
<dbReference type="SMART" id="SM00544">
    <property type="entry name" value="MA3"/>
    <property type="match status" value="1"/>
</dbReference>
<proteinExistence type="inferred from homology"/>
<protein>
    <submittedName>
        <fullName evidence="8">MI domain-containing protein</fullName>
    </submittedName>
</protein>
<dbReference type="GO" id="GO:0003723">
    <property type="term" value="F:RNA binding"/>
    <property type="evidence" value="ECO:0007669"/>
    <property type="project" value="TreeGrafter"/>
</dbReference>
<evidence type="ECO:0000256" key="2">
    <source>
        <dbReference type="ARBA" id="ARBA00006856"/>
    </source>
</evidence>
<dbReference type="Pfam" id="PF02847">
    <property type="entry name" value="MA3"/>
    <property type="match status" value="1"/>
</dbReference>
<evidence type="ECO:0000313" key="7">
    <source>
        <dbReference type="Proteomes" id="UP000267096"/>
    </source>
</evidence>
<feature type="compositionally biased region" description="Basic and acidic residues" evidence="4">
    <location>
        <begin position="144"/>
        <end position="156"/>
    </location>
</feature>
<dbReference type="InterPro" id="IPR050781">
    <property type="entry name" value="CWC22_splicing_factor"/>
</dbReference>
<dbReference type="PANTHER" id="PTHR18034">
    <property type="entry name" value="CELL CYCLE CONTROL PROTEIN CWF22-RELATED"/>
    <property type="match status" value="1"/>
</dbReference>
<dbReference type="EMBL" id="UYRR01000105">
    <property type="protein sequence ID" value="VDK17505.1"/>
    <property type="molecule type" value="Genomic_DNA"/>
</dbReference>
<dbReference type="Gene3D" id="1.25.40.180">
    <property type="match status" value="1"/>
</dbReference>
<dbReference type="WBParaSite" id="ASIM_0000032501-mRNA-1">
    <property type="protein sequence ID" value="ASIM_0000032501-mRNA-1"/>
    <property type="gene ID" value="ASIM_0000032501"/>
</dbReference>
<name>A0A0M3IYK3_ANISI</name>
<evidence type="ECO:0000313" key="8">
    <source>
        <dbReference type="WBParaSite" id="ASIM_0000032501-mRNA-1"/>
    </source>
</evidence>
<feature type="compositionally biased region" description="Basic residues" evidence="4">
    <location>
        <begin position="17"/>
        <end position="35"/>
    </location>
</feature>
<reference evidence="8" key="1">
    <citation type="submission" date="2017-02" db="UniProtKB">
        <authorList>
            <consortium name="WormBaseParasite"/>
        </authorList>
    </citation>
    <scope>IDENTIFICATION</scope>
</reference>
<feature type="compositionally biased region" description="Acidic residues" evidence="4">
    <location>
        <begin position="171"/>
        <end position="189"/>
    </location>
</feature>
<keyword evidence="7" id="KW-1185">Reference proteome</keyword>
<evidence type="ECO:0000313" key="6">
    <source>
        <dbReference type="EMBL" id="VDK17505.1"/>
    </source>
</evidence>
<dbReference type="InterPro" id="IPR003891">
    <property type="entry name" value="Initiation_fac_eIF4g_MI"/>
</dbReference>
<reference evidence="6 7" key="2">
    <citation type="submission" date="2018-11" db="EMBL/GenBank/DDBJ databases">
        <authorList>
            <consortium name="Pathogen Informatics"/>
        </authorList>
    </citation>
    <scope>NUCLEOTIDE SEQUENCE [LARGE SCALE GENOMIC DNA]</scope>
</reference>
<evidence type="ECO:0000256" key="3">
    <source>
        <dbReference type="ARBA" id="ARBA00023242"/>
    </source>
</evidence>
<dbReference type="GO" id="GO:0042274">
    <property type="term" value="P:ribosomal small subunit biogenesis"/>
    <property type="evidence" value="ECO:0007669"/>
    <property type="project" value="TreeGrafter"/>
</dbReference>
<dbReference type="PANTHER" id="PTHR18034:SF4">
    <property type="entry name" value="NUCLEOLAR MIF4G DOMAIN-CONTAINING PROTEIN 1"/>
    <property type="match status" value="1"/>
</dbReference>
<dbReference type="PROSITE" id="PS51366">
    <property type="entry name" value="MI"/>
    <property type="match status" value="1"/>
</dbReference>
<comment type="subcellular location">
    <subcellularLocation>
        <location evidence="1">Nucleus</location>
    </subcellularLocation>
</comment>
<feature type="region of interest" description="Disordered" evidence="4">
    <location>
        <begin position="51"/>
        <end position="99"/>
    </location>
</feature>
<feature type="compositionally biased region" description="Acidic residues" evidence="4">
    <location>
        <begin position="231"/>
        <end position="242"/>
    </location>
</feature>
<feature type="region of interest" description="Disordered" evidence="4">
    <location>
        <begin position="144"/>
        <end position="242"/>
    </location>
</feature>
<organism evidence="8">
    <name type="scientific">Anisakis simplex</name>
    <name type="common">Herring worm</name>
    <dbReference type="NCBI Taxonomy" id="6269"/>
    <lineage>
        <taxon>Eukaryota</taxon>
        <taxon>Metazoa</taxon>
        <taxon>Ecdysozoa</taxon>
        <taxon>Nematoda</taxon>
        <taxon>Chromadorea</taxon>
        <taxon>Rhabditida</taxon>
        <taxon>Spirurina</taxon>
        <taxon>Ascaridomorpha</taxon>
        <taxon>Ascaridoidea</taxon>
        <taxon>Anisakidae</taxon>
        <taxon>Anisakis</taxon>
        <taxon>Anisakis simplex complex</taxon>
    </lineage>
</organism>
<dbReference type="OrthoDB" id="10260961at2759"/>
<dbReference type="SUPFAM" id="SSF48371">
    <property type="entry name" value="ARM repeat"/>
    <property type="match status" value="1"/>
</dbReference>
<evidence type="ECO:0000256" key="1">
    <source>
        <dbReference type="ARBA" id="ARBA00004123"/>
    </source>
</evidence>
<evidence type="ECO:0000259" key="5">
    <source>
        <dbReference type="PROSITE" id="PS51366"/>
    </source>
</evidence>
<dbReference type="InterPro" id="IPR016024">
    <property type="entry name" value="ARM-type_fold"/>
</dbReference>
<dbReference type="AlphaFoldDB" id="A0A0M3IYK3"/>
<sequence length="840" mass="95844">MGIGDNVLSITCKRKEARRNRKKLKKMQRIAHASHKKVEDIVVAKLSQDVVVEDKKSSKKKRTHSAQEDSNDEKSTTKKKVKKKRAKKRRREEIKRGLEEDEAQIKRFATLLGYKKRKSRNMPQVFRAEGLDYLLEVCDAKKRSEVAAEEQERSDSEVEEELLAERAVGDMNDEINLNEDSDADGDGDDAMALKDATKHSKRVSFADNLTTEYTKEEISNDESDQLNGSDSDSDDGGDVDEMMNDIDEEMNDKQIETVSGEPQVEEDIYGRLIDKKTGEIVPKDVGAKQRLAQLEAGSESVHHDERRAKLEKTMRGLVNRLNENTIVNTVKNVTELFATNPHNGSLFEFHSLLVVVFVMCVKYLVSDVKQCLFDALYKSIAVGYRLPDRIVVEYALFIALIHSTVSLELSSYFVESFILKMVDLIKAPPDDKYLENSSILLAEIYNFKVIKASMVSEILSHMREVISDKLMECSKLILSYCGSIMKSRDSEFLQKYISDVQVQLSQLPSERLLDAHVRFLVEEFLEIKQANIRKWTDAVDHSIFDHYMSIFRGLTKSLLLVVFVKIDKESELGMSVDDILHVAERGRWWLVGSAWQPAAAASSVPQTSSLYSSGTTLVDETSTKFDSSLLKLAKKAHMNTALRRTIFCQLVSSKDEMDAFEQLMRLSLKGHQERQIIHICIQCAVRESCYNPFYAAVMAQFCAFHKRFKLTAQYALWDRIRELNSLEQWQRTLLAALVADLILSRSIGVTVLKIIEFGTIDQTTTRFLRRILSIVLTRSSEANLSELFANVIASTKHKLFSQGLQLFVQMALRKPTKQFDEALLNQRITFLESLWDNERL</sequence>
<feature type="compositionally biased region" description="Basic residues" evidence="4">
    <location>
        <begin position="77"/>
        <end position="90"/>
    </location>
</feature>
<accession>A0A0M3IYK3</accession>
<evidence type="ECO:0000256" key="4">
    <source>
        <dbReference type="SAM" id="MobiDB-lite"/>
    </source>
</evidence>
<keyword evidence="3" id="KW-0539">Nucleus</keyword>